<feature type="transmembrane region" description="Helical" evidence="2">
    <location>
        <begin position="46"/>
        <end position="64"/>
    </location>
</feature>
<dbReference type="Proteomes" id="UP000294853">
    <property type="component" value="Chromosome"/>
</dbReference>
<dbReference type="OrthoDB" id="3762047at2"/>
<evidence type="ECO:0008006" key="5">
    <source>
        <dbReference type="Google" id="ProtNLM"/>
    </source>
</evidence>
<dbReference type="RefSeq" id="WP_135269185.1">
    <property type="nucleotide sequence ID" value="NZ_CP038436.1"/>
</dbReference>
<dbReference type="InterPro" id="IPR011047">
    <property type="entry name" value="Quinoprotein_ADH-like_sf"/>
</dbReference>
<evidence type="ECO:0000313" key="3">
    <source>
        <dbReference type="EMBL" id="QBX57200.1"/>
    </source>
</evidence>
<accession>A0A4P7IK89</accession>
<sequence>MNTQYDELETLVGTELRDRAGDVDGARLTFTDVRGRARRIRRRRQAGAGVAVAAALAIAVPLGLSGGGSLDSTERIDPAVPDQQEVVRTTFSTAGLDRGAAPAVEYFTEEGVVLPEQGVQPLEENWQALVPGGPDGGWVALSPSKDDVVVLSEDFERVSEQPGGQVLVSNPDRSLLAWTVPGADSQTLVLRPTADPSSGSAWELPPGPAVQPVGFVSDASLVYQSTDAQGVAEIGIAHEDGTTSAFEDDWLGAISASPANGLVAVQTRSNPDMSGCFGVVDPSASTSKTLWDTCGYSLGTFSPDGRYVLASGPYQSGSGLDSLSILDARTGALVTNFQSERGTMIPLSGVVWETADTIIAVANEVNSWTVLRFGVDGRVEETTEPRNGSDYGDTPFFLSADRRPL</sequence>
<dbReference type="SUPFAM" id="SSF50998">
    <property type="entry name" value="Quinoprotein alcohol dehydrogenase-like"/>
    <property type="match status" value="1"/>
</dbReference>
<keyword evidence="2" id="KW-0812">Transmembrane</keyword>
<feature type="region of interest" description="Disordered" evidence="1">
    <location>
        <begin position="381"/>
        <end position="405"/>
    </location>
</feature>
<organism evidence="3 4">
    <name type="scientific">Nocardioides seonyuensis</name>
    <dbReference type="NCBI Taxonomy" id="2518371"/>
    <lineage>
        <taxon>Bacteria</taxon>
        <taxon>Bacillati</taxon>
        <taxon>Actinomycetota</taxon>
        <taxon>Actinomycetes</taxon>
        <taxon>Propionibacteriales</taxon>
        <taxon>Nocardioidaceae</taxon>
        <taxon>Nocardioides</taxon>
    </lineage>
</organism>
<evidence type="ECO:0000256" key="1">
    <source>
        <dbReference type="SAM" id="MobiDB-lite"/>
    </source>
</evidence>
<keyword evidence="4" id="KW-1185">Reference proteome</keyword>
<proteinExistence type="predicted"/>
<reference evidence="3 4" key="1">
    <citation type="submission" date="2019-03" db="EMBL/GenBank/DDBJ databases">
        <title>Three New Species of Nocardioides, Nocardioides euryhalodurans sp. nov., Nocardioides seonyuensis sp. nov. and Nocardioides eburneoflavus sp. nov. Iolated from Soil.</title>
        <authorList>
            <person name="Roh S.G."/>
            <person name="Lee C."/>
            <person name="Kim M.-K."/>
            <person name="Kim S.B."/>
        </authorList>
    </citation>
    <scope>NUCLEOTIDE SEQUENCE [LARGE SCALE GENOMIC DNA]</scope>
    <source>
        <strain evidence="3 4">MMS17-SY207-3</strain>
    </source>
</reference>
<dbReference type="EMBL" id="CP038436">
    <property type="protein sequence ID" value="QBX57200.1"/>
    <property type="molecule type" value="Genomic_DNA"/>
</dbReference>
<gene>
    <name evidence="3" type="ORF">EXE58_18385</name>
</gene>
<keyword evidence="2" id="KW-0472">Membrane</keyword>
<evidence type="ECO:0000256" key="2">
    <source>
        <dbReference type="SAM" id="Phobius"/>
    </source>
</evidence>
<protein>
    <recommendedName>
        <fullName evidence="5">WD40 repeat domain-containing protein</fullName>
    </recommendedName>
</protein>
<keyword evidence="2" id="KW-1133">Transmembrane helix</keyword>
<dbReference type="AlphaFoldDB" id="A0A4P7IK89"/>
<evidence type="ECO:0000313" key="4">
    <source>
        <dbReference type="Proteomes" id="UP000294853"/>
    </source>
</evidence>
<dbReference type="KEGG" id="nsn:EXE58_18385"/>
<name>A0A4P7IK89_9ACTN</name>